<comment type="caution">
    <text evidence="10">The sequence shown here is derived from an EMBL/GenBank/DDBJ whole genome shotgun (WGS) entry which is preliminary data.</text>
</comment>
<evidence type="ECO:0000256" key="8">
    <source>
        <dbReference type="SAM" id="Phobius"/>
    </source>
</evidence>
<feature type="transmembrane region" description="Helical" evidence="8">
    <location>
        <begin position="317"/>
        <end position="334"/>
    </location>
</feature>
<evidence type="ECO:0000313" key="11">
    <source>
        <dbReference type="Proteomes" id="UP000475249"/>
    </source>
</evidence>
<keyword evidence="11" id="KW-1185">Reference proteome</keyword>
<evidence type="ECO:0000256" key="5">
    <source>
        <dbReference type="ARBA" id="ARBA00022692"/>
    </source>
</evidence>
<feature type="domain" description="Glycosyltransferase RgtA/B/C/D-like" evidence="9">
    <location>
        <begin position="49"/>
        <end position="202"/>
    </location>
</feature>
<comment type="subcellular location">
    <subcellularLocation>
        <location evidence="1">Cell membrane</location>
        <topology evidence="1">Multi-pass membrane protein</topology>
    </subcellularLocation>
</comment>
<feature type="transmembrane region" description="Helical" evidence="8">
    <location>
        <begin position="232"/>
        <end position="251"/>
    </location>
</feature>
<sequence>MKPKLPRLFLYLLGAVFLLNLLQGAFTELLFDEAYYWHYSREMAWGYFDHPPMVALLIKIGSMFFDGELGVRFMSSLLSVGTIWILWATLEEEKKSDFVLPFFVLVFSMPLLNAYGFFTLPDTSLLFFTALFLLIYKKFIQEPSWVLSLALGVCMAALVYSKYHGVLVILFVLLSNLKLLKNKHAWVAVVISLICFSPHFLWLVRNDFISIRYHLFERPNQAYEFFEFTGGYFLNLIALFGLTFPWVYWALFKSRSSDTFTRALLYLTYGVMVFFLISSFQRRVQTQWLILICIPLAILAFRFMMREKQSMKWIMRTGIANIVVLLVLRVGLVYEPLFPVAFETHGNKRWVDAIKSQIGDMPVVFENSYREASMYAFYSENPSFSLNNIYYRKNQYSIDGSEAMVQHQRILQISKYLKSGDLSYEGPGEKRYYGIFKPDFESFRKLECKLKQKDISVSDEEVSLDVFNPYSESIALEKLRFAVAYMNTYKKVQEVKIIEATPINKSVKALRPGETTSFSFAMPAPGAGENPVYFKLCIAENELHWGLNGETLKLN</sequence>
<evidence type="ECO:0000256" key="4">
    <source>
        <dbReference type="ARBA" id="ARBA00022679"/>
    </source>
</evidence>
<protein>
    <submittedName>
        <fullName evidence="10">4-amino-4-deoxy-L-arabinose transferase</fullName>
    </submittedName>
</protein>
<dbReference type="InterPro" id="IPR050297">
    <property type="entry name" value="LipidA_mod_glycosyltrf_83"/>
</dbReference>
<evidence type="ECO:0000256" key="3">
    <source>
        <dbReference type="ARBA" id="ARBA00022676"/>
    </source>
</evidence>
<dbReference type="GO" id="GO:0009103">
    <property type="term" value="P:lipopolysaccharide biosynthetic process"/>
    <property type="evidence" value="ECO:0007669"/>
    <property type="project" value="UniProtKB-ARBA"/>
</dbReference>
<feature type="transmembrane region" description="Helical" evidence="8">
    <location>
        <begin position="185"/>
        <end position="204"/>
    </location>
</feature>
<keyword evidence="5 8" id="KW-0812">Transmembrane</keyword>
<dbReference type="PANTHER" id="PTHR33908:SF11">
    <property type="entry name" value="MEMBRANE PROTEIN"/>
    <property type="match status" value="1"/>
</dbReference>
<reference evidence="10 11" key="1">
    <citation type="submission" date="2020-01" db="EMBL/GenBank/DDBJ databases">
        <title>Bacteria diversity of Porities sp.</title>
        <authorList>
            <person name="Wang G."/>
        </authorList>
    </citation>
    <scope>NUCLEOTIDE SEQUENCE [LARGE SCALE GENOMIC DNA]</scope>
    <source>
        <strain evidence="10 11">R33</strain>
    </source>
</reference>
<gene>
    <name evidence="10" type="ORF">GTQ38_11880</name>
</gene>
<evidence type="ECO:0000259" key="9">
    <source>
        <dbReference type="Pfam" id="PF13231"/>
    </source>
</evidence>
<dbReference type="PANTHER" id="PTHR33908">
    <property type="entry name" value="MANNOSYLTRANSFERASE YKCB-RELATED"/>
    <property type="match status" value="1"/>
</dbReference>
<dbReference type="AlphaFoldDB" id="A0A6L9EDD6"/>
<keyword evidence="3" id="KW-0328">Glycosyltransferase</keyword>
<keyword evidence="7 8" id="KW-0472">Membrane</keyword>
<proteinExistence type="predicted"/>
<feature type="transmembrane region" description="Helical" evidence="8">
    <location>
        <begin position="147"/>
        <end position="173"/>
    </location>
</feature>
<organism evidence="10 11">
    <name type="scientific">Poritiphilus flavus</name>
    <dbReference type="NCBI Taxonomy" id="2697053"/>
    <lineage>
        <taxon>Bacteria</taxon>
        <taxon>Pseudomonadati</taxon>
        <taxon>Bacteroidota</taxon>
        <taxon>Flavobacteriia</taxon>
        <taxon>Flavobacteriales</taxon>
        <taxon>Flavobacteriaceae</taxon>
        <taxon>Poritiphilus</taxon>
    </lineage>
</organism>
<evidence type="ECO:0000256" key="2">
    <source>
        <dbReference type="ARBA" id="ARBA00022475"/>
    </source>
</evidence>
<feature type="transmembrane region" description="Helical" evidence="8">
    <location>
        <begin position="102"/>
        <end position="135"/>
    </location>
</feature>
<evidence type="ECO:0000313" key="10">
    <source>
        <dbReference type="EMBL" id="NAS12707.1"/>
    </source>
</evidence>
<dbReference type="GO" id="GO:0005886">
    <property type="term" value="C:plasma membrane"/>
    <property type="evidence" value="ECO:0007669"/>
    <property type="project" value="UniProtKB-SubCell"/>
</dbReference>
<name>A0A6L9EDD6_9FLAO</name>
<dbReference type="EMBL" id="WXYO01000005">
    <property type="protein sequence ID" value="NAS12707.1"/>
    <property type="molecule type" value="Genomic_DNA"/>
</dbReference>
<evidence type="ECO:0000256" key="6">
    <source>
        <dbReference type="ARBA" id="ARBA00022989"/>
    </source>
</evidence>
<keyword evidence="6 8" id="KW-1133">Transmembrane helix</keyword>
<feature type="transmembrane region" description="Helical" evidence="8">
    <location>
        <begin position="286"/>
        <end position="305"/>
    </location>
</feature>
<keyword evidence="2" id="KW-1003">Cell membrane</keyword>
<accession>A0A6L9EDD6</accession>
<keyword evidence="4 10" id="KW-0808">Transferase</keyword>
<feature type="transmembrane region" description="Helical" evidence="8">
    <location>
        <begin position="263"/>
        <end position="280"/>
    </location>
</feature>
<dbReference type="GO" id="GO:0016763">
    <property type="term" value="F:pentosyltransferase activity"/>
    <property type="evidence" value="ECO:0007669"/>
    <property type="project" value="TreeGrafter"/>
</dbReference>
<evidence type="ECO:0000256" key="1">
    <source>
        <dbReference type="ARBA" id="ARBA00004651"/>
    </source>
</evidence>
<dbReference type="Pfam" id="PF13231">
    <property type="entry name" value="PMT_2"/>
    <property type="match status" value="1"/>
</dbReference>
<dbReference type="InterPro" id="IPR038731">
    <property type="entry name" value="RgtA/B/C-like"/>
</dbReference>
<dbReference type="Proteomes" id="UP000475249">
    <property type="component" value="Unassembled WGS sequence"/>
</dbReference>
<evidence type="ECO:0000256" key="7">
    <source>
        <dbReference type="ARBA" id="ARBA00023136"/>
    </source>
</evidence>
<feature type="transmembrane region" description="Helical" evidence="8">
    <location>
        <begin position="69"/>
        <end position="90"/>
    </location>
</feature>